<comment type="caution">
    <text evidence="1">The sequence shown here is derived from an EMBL/GenBank/DDBJ whole genome shotgun (WGS) entry which is preliminary data.</text>
</comment>
<dbReference type="Proteomes" id="UP000051735">
    <property type="component" value="Unassembled WGS sequence"/>
</dbReference>
<protein>
    <submittedName>
        <fullName evidence="1">Uncharacterized protein</fullName>
    </submittedName>
</protein>
<organism evidence="1 2">
    <name type="scientific">Lactobacillus intestinalis DSM 6629</name>
    <dbReference type="NCBI Taxonomy" id="1423761"/>
    <lineage>
        <taxon>Bacteria</taxon>
        <taxon>Bacillati</taxon>
        <taxon>Bacillota</taxon>
        <taxon>Bacilli</taxon>
        <taxon>Lactobacillales</taxon>
        <taxon>Lactobacillaceae</taxon>
        <taxon>Lactobacillus</taxon>
    </lineage>
</organism>
<reference evidence="1 2" key="1">
    <citation type="journal article" date="2015" name="Genome Announc.">
        <title>Expanding the biotechnology potential of lactobacilli through comparative genomics of 213 strains and associated genera.</title>
        <authorList>
            <person name="Sun Z."/>
            <person name="Harris H.M."/>
            <person name="McCann A."/>
            <person name="Guo C."/>
            <person name="Argimon S."/>
            <person name="Zhang W."/>
            <person name="Yang X."/>
            <person name="Jeffery I.B."/>
            <person name="Cooney J.C."/>
            <person name="Kagawa T.F."/>
            <person name="Liu W."/>
            <person name="Song Y."/>
            <person name="Salvetti E."/>
            <person name="Wrobel A."/>
            <person name="Rasinkangas P."/>
            <person name="Parkhill J."/>
            <person name="Rea M.C."/>
            <person name="O'Sullivan O."/>
            <person name="Ritari J."/>
            <person name="Douillard F.P."/>
            <person name="Paul Ross R."/>
            <person name="Yang R."/>
            <person name="Briner A.E."/>
            <person name="Felis G.E."/>
            <person name="de Vos W.M."/>
            <person name="Barrangou R."/>
            <person name="Klaenhammer T.R."/>
            <person name="Caufield P.W."/>
            <person name="Cui Y."/>
            <person name="Zhang H."/>
            <person name="O'Toole P.W."/>
        </authorList>
    </citation>
    <scope>NUCLEOTIDE SEQUENCE [LARGE SCALE GENOMIC DNA]</scope>
    <source>
        <strain evidence="1 2">DSM 6629</strain>
    </source>
</reference>
<name>A0ABR5PSK9_9LACO</name>
<dbReference type="EMBL" id="AZGN01000013">
    <property type="protein sequence ID" value="KRM33950.1"/>
    <property type="molecule type" value="Genomic_DNA"/>
</dbReference>
<keyword evidence="2" id="KW-1185">Reference proteome</keyword>
<evidence type="ECO:0000313" key="2">
    <source>
        <dbReference type="Proteomes" id="UP000051735"/>
    </source>
</evidence>
<proteinExistence type="predicted"/>
<gene>
    <name evidence="1" type="ORF">FC44_GL000628</name>
</gene>
<evidence type="ECO:0000313" key="1">
    <source>
        <dbReference type="EMBL" id="KRM33950.1"/>
    </source>
</evidence>
<sequence>MRAANPRIYSRVVDPWHWNYTPKWDLFQPRTMKIKGKKVMYLKTPGNKAENTKYFKSKRLAKKY</sequence>
<accession>A0ABR5PSK9</accession>